<proteinExistence type="predicted"/>
<accession>A0AAP9KNS5</accession>
<evidence type="ECO:0000313" key="1">
    <source>
        <dbReference type="EMBL" id="MDO6406291.1"/>
    </source>
</evidence>
<dbReference type="EMBL" id="CP024636">
    <property type="protein sequence ID" value="QGR06221.1"/>
    <property type="molecule type" value="Genomic_DNA"/>
</dbReference>
<evidence type="ECO:0000313" key="4">
    <source>
        <dbReference type="Proteomes" id="UP001171299"/>
    </source>
</evidence>
<protein>
    <submittedName>
        <fullName evidence="2">Uncharacterized protein</fullName>
    </submittedName>
</protein>
<dbReference type="EMBL" id="JAUOOM010000005">
    <property type="protein sequence ID" value="MDO6406291.1"/>
    <property type="molecule type" value="Genomic_DNA"/>
</dbReference>
<evidence type="ECO:0000313" key="3">
    <source>
        <dbReference type="Proteomes" id="UP000424872"/>
    </source>
</evidence>
<reference evidence="3" key="1">
    <citation type="submission" date="2017-11" db="EMBL/GenBank/DDBJ databases">
        <title>Genome sequence of Pantoea sp. MSR2.</title>
        <authorList>
            <person name="Nascimento F.X."/>
        </authorList>
    </citation>
    <scope>NUCLEOTIDE SEQUENCE [LARGE SCALE GENOMIC DNA]</scope>
    <source>
        <strain evidence="3">MSR2</strain>
    </source>
</reference>
<organism evidence="2 3">
    <name type="scientific">Pantoea phytobeneficialis</name>
    <dbReference type="NCBI Taxonomy" id="2052056"/>
    <lineage>
        <taxon>Bacteria</taxon>
        <taxon>Pseudomonadati</taxon>
        <taxon>Pseudomonadota</taxon>
        <taxon>Gammaproteobacteria</taxon>
        <taxon>Enterobacterales</taxon>
        <taxon>Erwiniaceae</taxon>
        <taxon>Pantoea</taxon>
    </lineage>
</organism>
<dbReference type="KEGG" id="ppho:CTZ24_07280"/>
<name>A0AAP9KNS5_9GAMM</name>
<dbReference type="RefSeq" id="WP_208725169.1">
    <property type="nucleotide sequence ID" value="NZ_CP024636.1"/>
</dbReference>
<reference evidence="2" key="2">
    <citation type="journal article" date="2020" name="Environ. Microbiol.">
        <title>The extreme plant-growth-promoting properties of Pantoea phytobeneficialis MSR2 revealed by functional and genomic analysis.</title>
        <authorList>
            <person name="Nascimento F.X."/>
            <person name="Hernandez A.G."/>
            <person name="Glick B.R."/>
            <person name="Rossi M.J."/>
        </authorList>
    </citation>
    <scope>NUCLEOTIDE SEQUENCE</scope>
    <source>
        <strain evidence="2">MSR2</strain>
    </source>
</reference>
<keyword evidence="4" id="KW-1185">Reference proteome</keyword>
<gene>
    <name evidence="2" type="ORF">CTZ24_07280</name>
    <name evidence="1" type="ORF">Q3404_06855</name>
</gene>
<evidence type="ECO:0000313" key="2">
    <source>
        <dbReference type="EMBL" id="QGR06221.1"/>
    </source>
</evidence>
<dbReference type="Proteomes" id="UP000424872">
    <property type="component" value="Chromosome"/>
</dbReference>
<sequence>MHNTKSNKELVKAGHAFAENLSADTGLMDMAKMVTDLATRLDVANARANVMAGEVLRFNALIPGVIEALQASGDHTICLIADLNEAMITPTSDQWIKELNAQAVGQTHKYVQLRANHQQPGVSHCLNLISQLEMDLLRDKQTTIGSAA</sequence>
<reference evidence="1" key="3">
    <citation type="submission" date="2023-07" db="EMBL/GenBank/DDBJ databases">
        <title>The extreme plant-growth-promoting properties of Pantoea phytobeneficialis PF55 revealed by functional and genomic analysis.</title>
        <authorList>
            <person name="Nascimento F.X."/>
            <person name="Marcio R.J."/>
        </authorList>
    </citation>
    <scope>NUCLEOTIDE SEQUENCE</scope>
    <source>
        <strain evidence="1">PF55</strain>
    </source>
</reference>
<dbReference type="Proteomes" id="UP001171299">
    <property type="component" value="Unassembled WGS sequence"/>
</dbReference>
<dbReference type="AlphaFoldDB" id="A0AAP9KNS5"/>